<name>A0ABC8T3J9_9AQUA</name>
<dbReference type="EMBL" id="CAUOFW020004136">
    <property type="protein sequence ID" value="CAK9164001.1"/>
    <property type="molecule type" value="Genomic_DNA"/>
</dbReference>
<reference evidence="1 2" key="1">
    <citation type="submission" date="2024-02" db="EMBL/GenBank/DDBJ databases">
        <authorList>
            <person name="Vignale AGUSTIN F."/>
            <person name="Sosa J E."/>
            <person name="Modenutti C."/>
        </authorList>
    </citation>
    <scope>NUCLEOTIDE SEQUENCE [LARGE SCALE GENOMIC DNA]</scope>
</reference>
<comment type="caution">
    <text evidence="1">The sequence shown here is derived from an EMBL/GenBank/DDBJ whole genome shotgun (WGS) entry which is preliminary data.</text>
</comment>
<evidence type="ECO:0000313" key="1">
    <source>
        <dbReference type="EMBL" id="CAK9164001.1"/>
    </source>
</evidence>
<dbReference type="Proteomes" id="UP001642360">
    <property type="component" value="Unassembled WGS sequence"/>
</dbReference>
<dbReference type="AlphaFoldDB" id="A0ABC8T3J9"/>
<accession>A0ABC8T3J9</accession>
<organism evidence="1 2">
    <name type="scientific">Ilex paraguariensis</name>
    <name type="common">yerba mate</name>
    <dbReference type="NCBI Taxonomy" id="185542"/>
    <lineage>
        <taxon>Eukaryota</taxon>
        <taxon>Viridiplantae</taxon>
        <taxon>Streptophyta</taxon>
        <taxon>Embryophyta</taxon>
        <taxon>Tracheophyta</taxon>
        <taxon>Spermatophyta</taxon>
        <taxon>Magnoliopsida</taxon>
        <taxon>eudicotyledons</taxon>
        <taxon>Gunneridae</taxon>
        <taxon>Pentapetalae</taxon>
        <taxon>asterids</taxon>
        <taxon>campanulids</taxon>
        <taxon>Aquifoliales</taxon>
        <taxon>Aquifoliaceae</taxon>
        <taxon>Ilex</taxon>
    </lineage>
</organism>
<keyword evidence="2" id="KW-1185">Reference proteome</keyword>
<sequence length="103" mass="11837">MRVEDLDVEVSSSDYDTKCIEDIQEGYDRLVEEFLKENKRVHALSTRLKSSVEEKQALHADLMKSKAQICGLEEENNSMKDKVSFLESGYHGHVKSKKGLEFK</sequence>
<proteinExistence type="predicted"/>
<protein>
    <submittedName>
        <fullName evidence="1">Uncharacterized protein</fullName>
    </submittedName>
</protein>
<evidence type="ECO:0000313" key="2">
    <source>
        <dbReference type="Proteomes" id="UP001642360"/>
    </source>
</evidence>
<gene>
    <name evidence="1" type="ORF">ILEXP_LOCUS33078</name>
</gene>